<dbReference type="eggNOG" id="KOG2354">
    <property type="taxonomic scope" value="Eukaryota"/>
</dbReference>
<keyword evidence="3" id="KW-1185">Reference proteome</keyword>
<dbReference type="STRING" id="400682.A0A1X7VVA1"/>
<proteinExistence type="predicted"/>
<dbReference type="EnsemblMetazoa" id="XM_019997022.1">
    <property type="protein sequence ID" value="XP_019852581.1"/>
    <property type="gene ID" value="LOC100631936"/>
</dbReference>
<feature type="region of interest" description="Disordered" evidence="1">
    <location>
        <begin position="167"/>
        <end position="191"/>
    </location>
</feature>
<feature type="compositionally biased region" description="Basic and acidic residues" evidence="1">
    <location>
        <begin position="1"/>
        <end position="16"/>
    </location>
</feature>
<reference evidence="2" key="2">
    <citation type="submission" date="2017-05" db="UniProtKB">
        <authorList>
            <consortium name="EnsemblMetazoa"/>
        </authorList>
    </citation>
    <scope>IDENTIFICATION</scope>
</reference>
<evidence type="ECO:0000313" key="3">
    <source>
        <dbReference type="Proteomes" id="UP000007879"/>
    </source>
</evidence>
<dbReference type="OMA" id="KSTCSPH"/>
<dbReference type="InterPro" id="IPR006886">
    <property type="entry name" value="RNA_pol_III_Rpc5"/>
</dbReference>
<feature type="region of interest" description="Disordered" evidence="1">
    <location>
        <begin position="439"/>
        <end position="472"/>
    </location>
</feature>
<dbReference type="PANTHER" id="PTHR12069:SF0">
    <property type="entry name" value="DNA-DIRECTED RNA POLYMERASE III SUBUNIT RPC5"/>
    <property type="match status" value="1"/>
</dbReference>
<dbReference type="Proteomes" id="UP000007879">
    <property type="component" value="Unassembled WGS sequence"/>
</dbReference>
<evidence type="ECO:0008006" key="4">
    <source>
        <dbReference type="Google" id="ProtNLM"/>
    </source>
</evidence>
<feature type="region of interest" description="Disordered" evidence="1">
    <location>
        <begin position="1"/>
        <end position="24"/>
    </location>
</feature>
<dbReference type="AlphaFoldDB" id="A0A1X7VVA1"/>
<reference evidence="3" key="1">
    <citation type="journal article" date="2010" name="Nature">
        <title>The Amphimedon queenslandica genome and the evolution of animal complexity.</title>
        <authorList>
            <person name="Srivastava M."/>
            <person name="Simakov O."/>
            <person name="Chapman J."/>
            <person name="Fahey B."/>
            <person name="Gauthier M.E."/>
            <person name="Mitros T."/>
            <person name="Richards G.S."/>
            <person name="Conaco C."/>
            <person name="Dacre M."/>
            <person name="Hellsten U."/>
            <person name="Larroux C."/>
            <person name="Putnam N.H."/>
            <person name="Stanke M."/>
            <person name="Adamska M."/>
            <person name="Darling A."/>
            <person name="Degnan S.M."/>
            <person name="Oakley T.H."/>
            <person name="Plachetzki D.C."/>
            <person name="Zhai Y."/>
            <person name="Adamski M."/>
            <person name="Calcino A."/>
            <person name="Cummins S.F."/>
            <person name="Goodstein D.M."/>
            <person name="Harris C."/>
            <person name="Jackson D.J."/>
            <person name="Leys S.P."/>
            <person name="Shu S."/>
            <person name="Woodcroft B.J."/>
            <person name="Vervoort M."/>
            <person name="Kosik K.S."/>
            <person name="Manning G."/>
            <person name="Degnan B.M."/>
            <person name="Rokhsar D.S."/>
        </authorList>
    </citation>
    <scope>NUCLEOTIDE SEQUENCE [LARGE SCALE GENOMIC DNA]</scope>
</reference>
<dbReference type="KEGG" id="aqu:100631936"/>
<dbReference type="GO" id="GO:0042797">
    <property type="term" value="P:tRNA transcription by RNA polymerase III"/>
    <property type="evidence" value="ECO:0007669"/>
    <property type="project" value="TreeGrafter"/>
</dbReference>
<sequence>MASDDFDGKTDTHENDSTDTNGTSIIIDDDDPIVQEIPVYLAKGLANNLYLLQYPLRPAHMPYDGKSVLETRMKGEQLEMTIGLETRGAAGQHYSQSKGMQYSGLTGGVMDKIVLSSQSSKPGDMSRYVAGVFKDNQIHLTPLKGIVQLRPCLRHIEKLNESGRVPGAGGVGAVSDGETTATESEEEEAKPVTVRFAKAGAKDKQKAEPEEPWKTLSYHSLESNEATVERELLFAGDDNHTEEFSVTPSEYLDMVCPVETMQKSASPLGPSDVLSLTTLKTLPYEKQVIELMKKAVVLSFDYVCMLLSRGKGERGSVLEYLQKCSLLVQGCWVVHSALLLTKESSSLRNARDYILWCFTQQHTITRKDLAAALKITTQQLRDILKPIACQRPEGGWQFRMERDHDFISKYPQVVSSQESLWQRRHTELVQVYGLGTSPSAPLSTSASEGKTASGSRTKSSQPSEAKIDFTPARTRLLQPNQLDVDRTGSNASSLKDFCRTTIGRTVVSFSELKERLLRHQSSLAKDNPMRGQNVTNDLLVSTLKDVGCVELGQAHSKRLFVIPSIGDHTDPYRLAIIDLLKTSKSLKRKQVVDAISSHNVTFDNKVLTSVLRDLCNSRGAQWHLKGTI</sequence>
<evidence type="ECO:0000256" key="1">
    <source>
        <dbReference type="SAM" id="MobiDB-lite"/>
    </source>
</evidence>
<dbReference type="OrthoDB" id="340681at2759"/>
<dbReference type="InParanoid" id="A0A1X7VVA1"/>
<accession>A0A1X7VVA1</accession>
<organism evidence="2">
    <name type="scientific">Amphimedon queenslandica</name>
    <name type="common">Sponge</name>
    <dbReference type="NCBI Taxonomy" id="400682"/>
    <lineage>
        <taxon>Eukaryota</taxon>
        <taxon>Metazoa</taxon>
        <taxon>Porifera</taxon>
        <taxon>Demospongiae</taxon>
        <taxon>Heteroscleromorpha</taxon>
        <taxon>Haplosclerida</taxon>
        <taxon>Niphatidae</taxon>
        <taxon>Amphimedon</taxon>
    </lineage>
</organism>
<gene>
    <name evidence="2" type="primary">100631936</name>
</gene>
<feature type="compositionally biased region" description="Polar residues" evidence="1">
    <location>
        <begin position="448"/>
        <end position="463"/>
    </location>
</feature>
<evidence type="ECO:0000313" key="2">
    <source>
        <dbReference type="EnsemblMetazoa" id="Aqu2.1.43328_001"/>
    </source>
</evidence>
<dbReference type="GO" id="GO:0005666">
    <property type="term" value="C:RNA polymerase III complex"/>
    <property type="evidence" value="ECO:0007669"/>
    <property type="project" value="TreeGrafter"/>
</dbReference>
<dbReference type="Pfam" id="PF04801">
    <property type="entry name" value="RPC5"/>
    <property type="match status" value="1"/>
</dbReference>
<name>A0A1X7VVA1_AMPQE</name>
<dbReference type="EnsemblMetazoa" id="Aqu2.1.43328_001">
    <property type="protein sequence ID" value="Aqu2.1.43328_001"/>
    <property type="gene ID" value="Aqu2.1.43328"/>
</dbReference>
<dbReference type="PANTHER" id="PTHR12069">
    <property type="entry name" value="DNA-DIRECTED RNA POLYMERASES III 80 KDA POLYPEPTIDE RNA POLYMERASE III SUBUNIT 5"/>
    <property type="match status" value="1"/>
</dbReference>
<protein>
    <recommendedName>
        <fullName evidence="4">DNA-directed RNA polymerase III subunit RPC5</fullName>
    </recommendedName>
</protein>